<feature type="region of interest" description="Disordered" evidence="1">
    <location>
        <begin position="127"/>
        <end position="177"/>
    </location>
</feature>
<evidence type="ECO:0000313" key="2">
    <source>
        <dbReference type="EMBL" id="KAF3762232.1"/>
    </source>
</evidence>
<feature type="region of interest" description="Disordered" evidence="1">
    <location>
        <begin position="73"/>
        <end position="101"/>
    </location>
</feature>
<dbReference type="EMBL" id="MU032350">
    <property type="protein sequence ID" value="KAF3762232.1"/>
    <property type="molecule type" value="Genomic_DNA"/>
</dbReference>
<protein>
    <submittedName>
        <fullName evidence="2">Uncharacterized protein</fullName>
    </submittedName>
</protein>
<sequence>MGPFGLSELSTLDSGWSLATAWLLDACLGSLRTRKARRYLAGQCRLRAKRVEEIDRNWLLFLQTGVVVVVRPARKDKTPNGKKSQKKPTSTKTGQTQNARQCLAGTDGALSPSCPHEHVGKVRHVDASSDVDEHEVEKMQGRDLFPMGPGVGRMKQREPMTKVEVGTGSGMNSKNKM</sequence>
<evidence type="ECO:0000313" key="3">
    <source>
        <dbReference type="Proteomes" id="UP000803844"/>
    </source>
</evidence>
<reference evidence="2" key="1">
    <citation type="journal article" date="2020" name="Phytopathology">
        <title>Genome sequence of the chestnut blight fungus Cryphonectria parasitica EP155: A fundamental resource for an archetypical invasive plant pathogen.</title>
        <authorList>
            <person name="Crouch J.A."/>
            <person name="Dawe A."/>
            <person name="Aerts A."/>
            <person name="Barry K."/>
            <person name="Churchill A.C.L."/>
            <person name="Grimwood J."/>
            <person name="Hillman B."/>
            <person name="Milgroom M.G."/>
            <person name="Pangilinan J."/>
            <person name="Smith M."/>
            <person name="Salamov A."/>
            <person name="Schmutz J."/>
            <person name="Yadav J."/>
            <person name="Grigoriev I.V."/>
            <person name="Nuss D."/>
        </authorList>
    </citation>
    <scope>NUCLEOTIDE SEQUENCE</scope>
    <source>
        <strain evidence="2">EP155</strain>
    </source>
</reference>
<keyword evidence="3" id="KW-1185">Reference proteome</keyword>
<feature type="compositionally biased region" description="Low complexity" evidence="1">
    <location>
        <begin position="87"/>
        <end position="97"/>
    </location>
</feature>
<comment type="caution">
    <text evidence="2">The sequence shown here is derived from an EMBL/GenBank/DDBJ whole genome shotgun (WGS) entry which is preliminary data.</text>
</comment>
<gene>
    <name evidence="2" type="ORF">M406DRAFT_332617</name>
</gene>
<dbReference type="AlphaFoldDB" id="A0A9P4XVU8"/>
<name>A0A9P4XVU8_CRYP1</name>
<accession>A0A9P4XVU8</accession>
<evidence type="ECO:0000256" key="1">
    <source>
        <dbReference type="SAM" id="MobiDB-lite"/>
    </source>
</evidence>
<proteinExistence type="predicted"/>
<organism evidence="2 3">
    <name type="scientific">Cryphonectria parasitica (strain ATCC 38755 / EP155)</name>
    <dbReference type="NCBI Taxonomy" id="660469"/>
    <lineage>
        <taxon>Eukaryota</taxon>
        <taxon>Fungi</taxon>
        <taxon>Dikarya</taxon>
        <taxon>Ascomycota</taxon>
        <taxon>Pezizomycotina</taxon>
        <taxon>Sordariomycetes</taxon>
        <taxon>Sordariomycetidae</taxon>
        <taxon>Diaporthales</taxon>
        <taxon>Cryphonectriaceae</taxon>
        <taxon>Cryphonectria-Endothia species complex</taxon>
        <taxon>Cryphonectria</taxon>
    </lineage>
</organism>
<dbReference type="Proteomes" id="UP000803844">
    <property type="component" value="Unassembled WGS sequence"/>
</dbReference>
<dbReference type="RefSeq" id="XP_040773211.1">
    <property type="nucleotide sequence ID" value="XM_040920767.1"/>
</dbReference>
<dbReference type="GeneID" id="63837896"/>